<evidence type="ECO:0000256" key="3">
    <source>
        <dbReference type="ARBA" id="ARBA00023163"/>
    </source>
</evidence>
<dbReference type="RefSeq" id="WP_068107629.1">
    <property type="nucleotide sequence ID" value="NZ_CP015079.1"/>
</dbReference>
<dbReference type="InterPro" id="IPR009057">
    <property type="entry name" value="Homeodomain-like_sf"/>
</dbReference>
<keyword evidence="1" id="KW-0805">Transcription regulation</keyword>
<dbReference type="GO" id="GO:0000976">
    <property type="term" value="F:transcription cis-regulatory region binding"/>
    <property type="evidence" value="ECO:0007669"/>
    <property type="project" value="TreeGrafter"/>
</dbReference>
<dbReference type="Gene3D" id="1.10.357.10">
    <property type="entry name" value="Tetracycline Repressor, domain 2"/>
    <property type="match status" value="1"/>
</dbReference>
<proteinExistence type="predicted"/>
<gene>
    <name evidence="6" type="primary">kstR2_6</name>
    <name evidence="6" type="ORF">I601_1364</name>
</gene>
<dbReference type="Proteomes" id="UP000077868">
    <property type="component" value="Chromosome"/>
</dbReference>
<dbReference type="InterPro" id="IPR023772">
    <property type="entry name" value="DNA-bd_HTH_TetR-type_CS"/>
</dbReference>
<dbReference type="Gene3D" id="1.10.10.60">
    <property type="entry name" value="Homeodomain-like"/>
    <property type="match status" value="1"/>
</dbReference>
<dbReference type="SUPFAM" id="SSF48498">
    <property type="entry name" value="Tetracyclin repressor-like, C-terminal domain"/>
    <property type="match status" value="1"/>
</dbReference>
<evidence type="ECO:0000256" key="1">
    <source>
        <dbReference type="ARBA" id="ARBA00023015"/>
    </source>
</evidence>
<evidence type="ECO:0000313" key="6">
    <source>
        <dbReference type="EMBL" id="ANH37803.1"/>
    </source>
</evidence>
<name>A0A1A9GJL8_9ACTN</name>
<organism evidence="6 7">
    <name type="scientific">Nocardioides dokdonensis FR1436</name>
    <dbReference type="NCBI Taxonomy" id="1300347"/>
    <lineage>
        <taxon>Bacteria</taxon>
        <taxon>Bacillati</taxon>
        <taxon>Actinomycetota</taxon>
        <taxon>Actinomycetes</taxon>
        <taxon>Propionibacteriales</taxon>
        <taxon>Nocardioidaceae</taxon>
        <taxon>Nocardioides</taxon>
    </lineage>
</organism>
<keyword evidence="3" id="KW-0804">Transcription</keyword>
<dbReference type="SUPFAM" id="SSF46689">
    <property type="entry name" value="Homeodomain-like"/>
    <property type="match status" value="1"/>
</dbReference>
<dbReference type="GO" id="GO:0003700">
    <property type="term" value="F:DNA-binding transcription factor activity"/>
    <property type="evidence" value="ECO:0007669"/>
    <property type="project" value="TreeGrafter"/>
</dbReference>
<feature type="domain" description="HTH tetR-type" evidence="5">
    <location>
        <begin position="1"/>
        <end position="61"/>
    </location>
</feature>
<dbReference type="Pfam" id="PF17932">
    <property type="entry name" value="TetR_C_24"/>
    <property type="match status" value="1"/>
</dbReference>
<keyword evidence="2 4" id="KW-0238">DNA-binding</keyword>
<reference evidence="6 7" key="1">
    <citation type="submission" date="2016-03" db="EMBL/GenBank/DDBJ databases">
        <title>Complete genome sequence of a soil Actinobacterium, Nocardioides dokdonensis FR1436.</title>
        <authorList>
            <person name="Kwon S.-K."/>
            <person name="Kim K."/>
            <person name="Kim J.F."/>
        </authorList>
    </citation>
    <scope>NUCLEOTIDE SEQUENCE [LARGE SCALE GENOMIC DNA]</scope>
    <source>
        <strain evidence="6 7">FR1436</strain>
    </source>
</reference>
<feature type="DNA-binding region" description="H-T-H motif" evidence="4">
    <location>
        <begin position="24"/>
        <end position="43"/>
    </location>
</feature>
<keyword evidence="7" id="KW-1185">Reference proteome</keyword>
<evidence type="ECO:0000259" key="5">
    <source>
        <dbReference type="PROSITE" id="PS50977"/>
    </source>
</evidence>
<evidence type="ECO:0000313" key="7">
    <source>
        <dbReference type="Proteomes" id="UP000077868"/>
    </source>
</evidence>
<dbReference type="AlphaFoldDB" id="A0A1A9GJL8"/>
<dbReference type="InterPro" id="IPR050109">
    <property type="entry name" value="HTH-type_TetR-like_transc_reg"/>
</dbReference>
<dbReference type="FunFam" id="1.10.10.60:FF:000141">
    <property type="entry name" value="TetR family transcriptional regulator"/>
    <property type="match status" value="1"/>
</dbReference>
<dbReference type="PANTHER" id="PTHR30055:SF237">
    <property type="entry name" value="TRANSCRIPTIONAL REPRESSOR MCE3R"/>
    <property type="match status" value="1"/>
</dbReference>
<dbReference type="InterPro" id="IPR036271">
    <property type="entry name" value="Tet_transcr_reg_TetR-rel_C_sf"/>
</dbReference>
<dbReference type="OrthoDB" id="3186364at2"/>
<dbReference type="EMBL" id="CP015079">
    <property type="protein sequence ID" value="ANH37803.1"/>
    <property type="molecule type" value="Genomic_DNA"/>
</dbReference>
<dbReference type="PANTHER" id="PTHR30055">
    <property type="entry name" value="HTH-TYPE TRANSCRIPTIONAL REGULATOR RUTR"/>
    <property type="match status" value="1"/>
</dbReference>
<dbReference type="PROSITE" id="PS01081">
    <property type="entry name" value="HTH_TETR_1"/>
    <property type="match status" value="1"/>
</dbReference>
<dbReference type="InterPro" id="IPR041490">
    <property type="entry name" value="KstR2_TetR_C"/>
</dbReference>
<dbReference type="PATRIC" id="fig|1300347.3.peg.1364"/>
<dbReference type="Pfam" id="PF00440">
    <property type="entry name" value="TetR_N"/>
    <property type="match status" value="1"/>
</dbReference>
<dbReference type="InterPro" id="IPR001647">
    <property type="entry name" value="HTH_TetR"/>
</dbReference>
<dbReference type="GO" id="GO:0045892">
    <property type="term" value="P:negative regulation of DNA-templated transcription"/>
    <property type="evidence" value="ECO:0007669"/>
    <property type="project" value="UniProtKB-ARBA"/>
</dbReference>
<dbReference type="PROSITE" id="PS50977">
    <property type="entry name" value="HTH_TETR_2"/>
    <property type="match status" value="1"/>
</dbReference>
<dbReference type="STRING" id="1300347.I601_1364"/>
<accession>A0A1A9GJL8</accession>
<dbReference type="PRINTS" id="PR00455">
    <property type="entry name" value="HTHTETR"/>
</dbReference>
<dbReference type="KEGG" id="ndk:I601_1364"/>
<protein>
    <submittedName>
        <fullName evidence="6">HTH-type transcriptional repressor KstR2</fullName>
    </submittedName>
</protein>
<evidence type="ECO:0000256" key="2">
    <source>
        <dbReference type="ARBA" id="ARBA00023125"/>
    </source>
</evidence>
<sequence length="193" mass="20693">MSRREQILATAAELFAKRGFHGVSVADLGAACGISGPALYKHFASKDAVLAAMLVSISEQLLAVGRERARAAGEPRAAVVALVDWHVDFALRHRPLIVVQDRDWESLPGQAREQVRALQREYVDVWATELQAVHLGLDLEQARAMAHATFGLINSTPHSALLPDPAMGALLHQMALGALGLQTAGAQVPQNVT</sequence>
<evidence type="ECO:0000256" key="4">
    <source>
        <dbReference type="PROSITE-ProRule" id="PRU00335"/>
    </source>
</evidence>